<dbReference type="Proteomes" id="UP000654918">
    <property type="component" value="Unassembled WGS sequence"/>
</dbReference>
<dbReference type="SUPFAM" id="SSF53474">
    <property type="entry name" value="alpha/beta-Hydrolases"/>
    <property type="match status" value="1"/>
</dbReference>
<dbReference type="InterPro" id="IPR029058">
    <property type="entry name" value="AB_hydrolase_fold"/>
</dbReference>
<evidence type="ECO:0000313" key="3">
    <source>
        <dbReference type="Proteomes" id="UP000654918"/>
    </source>
</evidence>
<gene>
    <name evidence="2" type="ORF">CPLU01_14368</name>
</gene>
<feature type="domain" description="AB hydrolase-1" evidence="1">
    <location>
        <begin position="10"/>
        <end position="263"/>
    </location>
</feature>
<sequence>MLLDPNKPPILLIHGLWVTATYWEHWIPYLEHRGYEVYAPEWPGVDGRSPAEVRADPRPMANKHIEEIVDYYAAFAAKLGTPPIIIGHSFGGLFAQILLSRGLGVAGVAICPAQPAGIITLPYATFRAALPVIKNRLNASETVAISERHFRRCFFNDDDDDAIVEESWRCYERYCVPGVARVLWQLTTHVAGGKSAPTHVDFDKPDRAPLLLLAAGEDRVVPASTVRKNLRAYVRSGPAVVEYEAMPGRTHGMIFQPGWEDVAERTLEFVERHSQ</sequence>
<organism evidence="2 3">
    <name type="scientific">Colletotrichum plurivorum</name>
    <dbReference type="NCBI Taxonomy" id="2175906"/>
    <lineage>
        <taxon>Eukaryota</taxon>
        <taxon>Fungi</taxon>
        <taxon>Dikarya</taxon>
        <taxon>Ascomycota</taxon>
        <taxon>Pezizomycotina</taxon>
        <taxon>Sordariomycetes</taxon>
        <taxon>Hypocreomycetidae</taxon>
        <taxon>Glomerellales</taxon>
        <taxon>Glomerellaceae</taxon>
        <taxon>Colletotrichum</taxon>
        <taxon>Colletotrichum orchidearum species complex</taxon>
    </lineage>
</organism>
<accession>A0A8H6JK89</accession>
<dbReference type="AlphaFoldDB" id="A0A8H6JK89"/>
<dbReference type="InterPro" id="IPR050228">
    <property type="entry name" value="Carboxylesterase_BioH"/>
</dbReference>
<reference evidence="2" key="1">
    <citation type="journal article" date="2020" name="Phytopathology">
        <title>Genome Sequence Resources of Colletotrichum truncatum, C. plurivorum, C. musicola, and C. sojae: Four Species Pathogenic to Soybean (Glycine max).</title>
        <authorList>
            <person name="Rogerio F."/>
            <person name="Boufleur T.R."/>
            <person name="Ciampi-Guillardi M."/>
            <person name="Sukno S.A."/>
            <person name="Thon M.R."/>
            <person name="Massola Junior N.S."/>
            <person name="Baroncelli R."/>
        </authorList>
    </citation>
    <scope>NUCLEOTIDE SEQUENCE</scope>
    <source>
        <strain evidence="2">LFN00145</strain>
    </source>
</reference>
<dbReference type="EMBL" id="WIGO01000378">
    <property type="protein sequence ID" value="KAF6814540.1"/>
    <property type="molecule type" value="Genomic_DNA"/>
</dbReference>
<dbReference type="InterPro" id="IPR000073">
    <property type="entry name" value="AB_hydrolase_1"/>
</dbReference>
<dbReference type="PANTHER" id="PTHR43194">
    <property type="entry name" value="HYDROLASE ALPHA/BETA FOLD FAMILY"/>
    <property type="match status" value="1"/>
</dbReference>
<evidence type="ECO:0000259" key="1">
    <source>
        <dbReference type="Pfam" id="PF12697"/>
    </source>
</evidence>
<dbReference type="Pfam" id="PF12697">
    <property type="entry name" value="Abhydrolase_6"/>
    <property type="match status" value="1"/>
</dbReference>
<proteinExistence type="predicted"/>
<protein>
    <submittedName>
        <fullName evidence="2">Arylesterase-like protein</fullName>
    </submittedName>
</protein>
<comment type="caution">
    <text evidence="2">The sequence shown here is derived from an EMBL/GenBank/DDBJ whole genome shotgun (WGS) entry which is preliminary data.</text>
</comment>
<keyword evidence="3" id="KW-1185">Reference proteome</keyword>
<evidence type="ECO:0000313" key="2">
    <source>
        <dbReference type="EMBL" id="KAF6814540.1"/>
    </source>
</evidence>
<dbReference type="Gene3D" id="3.40.50.1820">
    <property type="entry name" value="alpha/beta hydrolase"/>
    <property type="match status" value="1"/>
</dbReference>
<dbReference type="PRINTS" id="PR00111">
    <property type="entry name" value="ABHYDROLASE"/>
</dbReference>
<dbReference type="PANTHER" id="PTHR43194:SF5">
    <property type="entry name" value="PIMELOYL-[ACYL-CARRIER PROTEIN] METHYL ESTER ESTERASE"/>
    <property type="match status" value="1"/>
</dbReference>
<name>A0A8H6JK89_9PEZI</name>